<evidence type="ECO:0000256" key="1">
    <source>
        <dbReference type="ARBA" id="ARBA00004123"/>
    </source>
</evidence>
<feature type="compositionally biased region" description="Low complexity" evidence="6">
    <location>
        <begin position="220"/>
        <end position="236"/>
    </location>
</feature>
<dbReference type="SMART" id="SM00251">
    <property type="entry name" value="SAM_PNT"/>
    <property type="match status" value="1"/>
</dbReference>
<dbReference type="Gene3D" id="1.10.150.50">
    <property type="entry name" value="Transcription Factor, Ets-1"/>
    <property type="match status" value="1"/>
</dbReference>
<dbReference type="GO" id="GO:0000981">
    <property type="term" value="F:DNA-binding transcription factor activity, RNA polymerase II-specific"/>
    <property type="evidence" value="ECO:0007669"/>
    <property type="project" value="TreeGrafter"/>
</dbReference>
<dbReference type="InterPro" id="IPR013761">
    <property type="entry name" value="SAM/pointed_sf"/>
</dbReference>
<evidence type="ECO:0000313" key="9">
    <source>
        <dbReference type="EMBL" id="CAL4165870.1"/>
    </source>
</evidence>
<protein>
    <submittedName>
        <fullName evidence="9">Uncharacterized protein</fullName>
    </submittedName>
</protein>
<evidence type="ECO:0000256" key="3">
    <source>
        <dbReference type="ARBA" id="ARBA00023125"/>
    </source>
</evidence>
<feature type="region of interest" description="Disordered" evidence="6">
    <location>
        <begin position="209"/>
        <end position="237"/>
    </location>
</feature>
<dbReference type="SUPFAM" id="SSF46785">
    <property type="entry name" value="Winged helix' DNA-binding domain"/>
    <property type="match status" value="1"/>
</dbReference>
<dbReference type="InterPro" id="IPR003118">
    <property type="entry name" value="Pointed_dom"/>
</dbReference>
<feature type="domain" description="ETS" evidence="7">
    <location>
        <begin position="358"/>
        <end position="438"/>
    </location>
</feature>
<dbReference type="Pfam" id="PF00178">
    <property type="entry name" value="Ets"/>
    <property type="match status" value="1"/>
</dbReference>
<dbReference type="Pfam" id="PF02198">
    <property type="entry name" value="SAM_PNT"/>
    <property type="match status" value="1"/>
</dbReference>
<dbReference type="Proteomes" id="UP001497623">
    <property type="component" value="Unassembled WGS sequence"/>
</dbReference>
<reference evidence="9 10" key="1">
    <citation type="submission" date="2024-05" db="EMBL/GenBank/DDBJ databases">
        <authorList>
            <person name="Wallberg A."/>
        </authorList>
    </citation>
    <scope>NUCLEOTIDE SEQUENCE [LARGE SCALE GENOMIC DNA]</scope>
</reference>
<dbReference type="Gene3D" id="1.10.10.10">
    <property type="entry name" value="Winged helix-like DNA-binding domain superfamily/Winged helix DNA-binding domain"/>
    <property type="match status" value="1"/>
</dbReference>
<keyword evidence="4 5" id="KW-0539">Nucleus</keyword>
<feature type="compositionally biased region" description="Low complexity" evidence="6">
    <location>
        <begin position="57"/>
        <end position="69"/>
    </location>
</feature>
<feature type="non-terminal residue" evidence="9">
    <location>
        <position position="494"/>
    </location>
</feature>
<evidence type="ECO:0000256" key="2">
    <source>
        <dbReference type="ARBA" id="ARBA00005562"/>
    </source>
</evidence>
<comment type="caution">
    <text evidence="9">The sequence shown here is derived from an EMBL/GenBank/DDBJ whole genome shotgun (WGS) entry which is preliminary data.</text>
</comment>
<dbReference type="PROSITE" id="PS51433">
    <property type="entry name" value="PNT"/>
    <property type="match status" value="1"/>
</dbReference>
<dbReference type="SUPFAM" id="SSF47769">
    <property type="entry name" value="SAM/Pointed domain"/>
    <property type="match status" value="1"/>
</dbReference>
<dbReference type="PANTHER" id="PTHR11849">
    <property type="entry name" value="ETS"/>
    <property type="match status" value="1"/>
</dbReference>
<dbReference type="AlphaFoldDB" id="A0AAV2S565"/>
<evidence type="ECO:0000256" key="6">
    <source>
        <dbReference type="SAM" id="MobiDB-lite"/>
    </source>
</evidence>
<evidence type="ECO:0000259" key="8">
    <source>
        <dbReference type="PROSITE" id="PS51433"/>
    </source>
</evidence>
<evidence type="ECO:0000259" key="7">
    <source>
        <dbReference type="PROSITE" id="PS50061"/>
    </source>
</evidence>
<evidence type="ECO:0000256" key="4">
    <source>
        <dbReference type="ARBA" id="ARBA00023242"/>
    </source>
</evidence>
<proteinExistence type="inferred from homology"/>
<gene>
    <name evidence="9" type="ORF">MNOR_LOCUS33320</name>
</gene>
<dbReference type="PRINTS" id="PR00454">
    <property type="entry name" value="ETSDOMAIN"/>
</dbReference>
<dbReference type="EMBL" id="CAXKWB010047770">
    <property type="protein sequence ID" value="CAL4165870.1"/>
    <property type="molecule type" value="Genomic_DNA"/>
</dbReference>
<name>A0AAV2S565_MEGNR</name>
<keyword evidence="3 5" id="KW-0238">DNA-binding</keyword>
<comment type="similarity">
    <text evidence="2 5">Belongs to the ETS family.</text>
</comment>
<sequence>MAYTTDPAIPDLQTLLQEGMDKFTTHFYTGTQQTQCQQQQQLQQLQQQQQQQKLQHQHQQQQHIQQQQQPHKKHCQNSYLDPHQFSCSEFNPLSPGGESGYNTGYDSPSSVGHPSPVPARTPSRTSPGMLELGSEANILSSTTKMLSNYGPYASFDSQITTPYNNLLPSYDNTYEKLLPSYPKYSTPLPCASPYIESSYNPALTPAFTIKEENPTPEPTPTKQSNNNNISSSQQQQACVPNDPRIWCVNDIRNWITWVRKEFNLSPTLSADRLPPSGIQLCAMTRNEIQRKVGKSSGRVLAQHLNCLLGNRGLSLPKDEVLDLLEPETEQQDDSIDGDPYEILGPLAQRLAVQGSGQIQLWQFLLELLTVPINASVITWDGTTGEFKILDPDEIARRWGERKSKPNMNYDKLSRALRYYYDRNLMTKVHGKRYAYKFDFRALEKLQQSQQSDSQSKPQPDLAFLTAALSSTTVASPSPCWQPSGNTRTPLPRHW</sequence>
<dbReference type="InterPro" id="IPR046328">
    <property type="entry name" value="ETS_fam"/>
</dbReference>
<dbReference type="GO" id="GO:0030154">
    <property type="term" value="P:cell differentiation"/>
    <property type="evidence" value="ECO:0007669"/>
    <property type="project" value="TreeGrafter"/>
</dbReference>
<dbReference type="InterPro" id="IPR000418">
    <property type="entry name" value="Ets_dom"/>
</dbReference>
<dbReference type="InterPro" id="IPR036388">
    <property type="entry name" value="WH-like_DNA-bd_sf"/>
</dbReference>
<dbReference type="PROSITE" id="PS00345">
    <property type="entry name" value="ETS_DOMAIN_1"/>
    <property type="match status" value="1"/>
</dbReference>
<keyword evidence="10" id="KW-1185">Reference proteome</keyword>
<feature type="compositionally biased region" description="Polar residues" evidence="6">
    <location>
        <begin position="473"/>
        <end position="488"/>
    </location>
</feature>
<dbReference type="PROSITE" id="PS00346">
    <property type="entry name" value="ETS_DOMAIN_2"/>
    <property type="match status" value="1"/>
</dbReference>
<dbReference type="PROSITE" id="PS50061">
    <property type="entry name" value="ETS_DOMAIN_3"/>
    <property type="match status" value="1"/>
</dbReference>
<evidence type="ECO:0000256" key="5">
    <source>
        <dbReference type="RuleBase" id="RU004019"/>
    </source>
</evidence>
<dbReference type="PANTHER" id="PTHR11849:SF304">
    <property type="entry name" value="DNA-BINDING PROTEIN D-ETS-3"/>
    <property type="match status" value="1"/>
</dbReference>
<evidence type="ECO:0000313" key="10">
    <source>
        <dbReference type="Proteomes" id="UP001497623"/>
    </source>
</evidence>
<dbReference type="InterPro" id="IPR036390">
    <property type="entry name" value="WH_DNA-bd_sf"/>
</dbReference>
<organism evidence="9 10">
    <name type="scientific">Meganyctiphanes norvegica</name>
    <name type="common">Northern krill</name>
    <name type="synonym">Thysanopoda norvegica</name>
    <dbReference type="NCBI Taxonomy" id="48144"/>
    <lineage>
        <taxon>Eukaryota</taxon>
        <taxon>Metazoa</taxon>
        <taxon>Ecdysozoa</taxon>
        <taxon>Arthropoda</taxon>
        <taxon>Crustacea</taxon>
        <taxon>Multicrustacea</taxon>
        <taxon>Malacostraca</taxon>
        <taxon>Eumalacostraca</taxon>
        <taxon>Eucarida</taxon>
        <taxon>Euphausiacea</taxon>
        <taxon>Euphausiidae</taxon>
        <taxon>Meganyctiphanes</taxon>
    </lineage>
</organism>
<feature type="region of interest" description="Disordered" evidence="6">
    <location>
        <begin position="57"/>
        <end position="130"/>
    </location>
</feature>
<comment type="subcellular location">
    <subcellularLocation>
        <location evidence="1 5">Nucleus</location>
    </subcellularLocation>
</comment>
<dbReference type="SMART" id="SM00413">
    <property type="entry name" value="ETS"/>
    <property type="match status" value="1"/>
</dbReference>
<dbReference type="GO" id="GO:0005634">
    <property type="term" value="C:nucleus"/>
    <property type="evidence" value="ECO:0007669"/>
    <property type="project" value="UniProtKB-SubCell"/>
</dbReference>
<dbReference type="GO" id="GO:0043565">
    <property type="term" value="F:sequence-specific DNA binding"/>
    <property type="evidence" value="ECO:0007669"/>
    <property type="project" value="InterPro"/>
</dbReference>
<accession>A0AAV2S565</accession>
<feature type="domain" description="PNT" evidence="8">
    <location>
        <begin position="225"/>
        <end position="311"/>
    </location>
</feature>
<dbReference type="FunFam" id="1.10.10.10:FF:000039">
    <property type="entry name" value="Friend leukemia integration 1 transcription factor"/>
    <property type="match status" value="1"/>
</dbReference>
<feature type="region of interest" description="Disordered" evidence="6">
    <location>
        <begin position="473"/>
        <end position="494"/>
    </location>
</feature>